<evidence type="ECO:0000313" key="2">
    <source>
        <dbReference type="Proteomes" id="UP000785679"/>
    </source>
</evidence>
<accession>A0A8J8NRK2</accession>
<protein>
    <submittedName>
        <fullName evidence="1">Uncharacterized protein</fullName>
    </submittedName>
</protein>
<evidence type="ECO:0000313" key="1">
    <source>
        <dbReference type="EMBL" id="TNV79499.1"/>
    </source>
</evidence>
<gene>
    <name evidence="1" type="ORF">FGO68_gene5450</name>
</gene>
<proteinExistence type="predicted"/>
<dbReference type="AlphaFoldDB" id="A0A8J8NRK2"/>
<dbReference type="EMBL" id="RRYP01008839">
    <property type="protein sequence ID" value="TNV79499.1"/>
    <property type="molecule type" value="Genomic_DNA"/>
</dbReference>
<comment type="caution">
    <text evidence="1">The sequence shown here is derived from an EMBL/GenBank/DDBJ whole genome shotgun (WGS) entry which is preliminary data.</text>
</comment>
<organism evidence="1 2">
    <name type="scientific">Halteria grandinella</name>
    <dbReference type="NCBI Taxonomy" id="5974"/>
    <lineage>
        <taxon>Eukaryota</taxon>
        <taxon>Sar</taxon>
        <taxon>Alveolata</taxon>
        <taxon>Ciliophora</taxon>
        <taxon>Intramacronucleata</taxon>
        <taxon>Spirotrichea</taxon>
        <taxon>Stichotrichia</taxon>
        <taxon>Sporadotrichida</taxon>
        <taxon>Halteriidae</taxon>
        <taxon>Halteria</taxon>
    </lineage>
</organism>
<keyword evidence="2" id="KW-1185">Reference proteome</keyword>
<dbReference type="Proteomes" id="UP000785679">
    <property type="component" value="Unassembled WGS sequence"/>
</dbReference>
<name>A0A8J8NRK2_HALGN</name>
<reference evidence="1" key="1">
    <citation type="submission" date="2019-06" db="EMBL/GenBank/DDBJ databases">
        <authorList>
            <person name="Zheng W."/>
        </authorList>
    </citation>
    <scope>NUCLEOTIDE SEQUENCE</scope>
    <source>
        <strain evidence="1">QDHG01</strain>
    </source>
</reference>
<sequence>MSVRQILSQKHNGYLRKQDFEEIAHHFGLTPNQAYKWNWDITKKEHLQSIGMEAKKAAIESHFDLPIQQLAEEFNLTEKLEAKAKMIISSDSPKRTRIVTRLPRISFRQDQKASELLSDIESACQVNPIVGINQQKESFKANDAHLADQSNKNAFKFHQHSWSEVPIIIEDEIIAPPIDHFFIQSPTSNLGIFKISETESMLAHEQSLALVEKQEQFEDYNYISGEFLLHKEFFQL</sequence>